<evidence type="ECO:0000256" key="1">
    <source>
        <dbReference type="SAM" id="MobiDB-lite"/>
    </source>
</evidence>
<keyword evidence="2" id="KW-0812">Transmembrane</keyword>
<keyword evidence="2" id="KW-1133">Transmembrane helix</keyword>
<evidence type="ECO:0000256" key="2">
    <source>
        <dbReference type="SAM" id="Phobius"/>
    </source>
</evidence>
<comment type="caution">
    <text evidence="3">The sequence shown here is derived from an EMBL/GenBank/DDBJ whole genome shotgun (WGS) entry which is preliminary data.</text>
</comment>
<evidence type="ECO:0000313" key="4">
    <source>
        <dbReference type="Proteomes" id="UP000736672"/>
    </source>
</evidence>
<evidence type="ECO:0000313" key="3">
    <source>
        <dbReference type="EMBL" id="KAH7240577.1"/>
    </source>
</evidence>
<name>A0A9P9GMG2_FUSSL</name>
<dbReference type="OrthoDB" id="10482509at2759"/>
<protein>
    <submittedName>
        <fullName evidence="3">Uncharacterized protein</fullName>
    </submittedName>
</protein>
<dbReference type="Proteomes" id="UP000736672">
    <property type="component" value="Unassembled WGS sequence"/>
</dbReference>
<keyword evidence="4" id="KW-1185">Reference proteome</keyword>
<organism evidence="3 4">
    <name type="scientific">Fusarium solani</name>
    <name type="common">Filamentous fungus</name>
    <dbReference type="NCBI Taxonomy" id="169388"/>
    <lineage>
        <taxon>Eukaryota</taxon>
        <taxon>Fungi</taxon>
        <taxon>Dikarya</taxon>
        <taxon>Ascomycota</taxon>
        <taxon>Pezizomycotina</taxon>
        <taxon>Sordariomycetes</taxon>
        <taxon>Hypocreomycetidae</taxon>
        <taxon>Hypocreales</taxon>
        <taxon>Nectriaceae</taxon>
        <taxon>Fusarium</taxon>
        <taxon>Fusarium solani species complex</taxon>
    </lineage>
</organism>
<dbReference type="EMBL" id="JAGTJS010000020">
    <property type="protein sequence ID" value="KAH7240577.1"/>
    <property type="molecule type" value="Genomic_DNA"/>
</dbReference>
<proteinExistence type="predicted"/>
<sequence>MPERPRYGAVGQEVAGGNFGQGRGRGIESVDVQEIQQPLRDVRAKAGSQWQSEVVMKGTNGHRHQPDEVTGRALAARARTLNERQGGDPRGSFPGGRAVALVRVGNGDFSSGVRRDAKLQVRGFSARRGDEMRRDEVSVYSVKVVLAAAAALLWALIVVDPGLVVRFSGGPNGGADPLGSIRIPFAEKSQGQRRSDSEPREVAFQRLGSTIMTISRS</sequence>
<keyword evidence="2" id="KW-0472">Membrane</keyword>
<reference evidence="3" key="1">
    <citation type="journal article" date="2021" name="Nat. Commun.">
        <title>Genetic determinants of endophytism in the Arabidopsis root mycobiome.</title>
        <authorList>
            <person name="Mesny F."/>
            <person name="Miyauchi S."/>
            <person name="Thiergart T."/>
            <person name="Pickel B."/>
            <person name="Atanasova L."/>
            <person name="Karlsson M."/>
            <person name="Huettel B."/>
            <person name="Barry K.W."/>
            <person name="Haridas S."/>
            <person name="Chen C."/>
            <person name="Bauer D."/>
            <person name="Andreopoulos W."/>
            <person name="Pangilinan J."/>
            <person name="LaButti K."/>
            <person name="Riley R."/>
            <person name="Lipzen A."/>
            <person name="Clum A."/>
            <person name="Drula E."/>
            <person name="Henrissat B."/>
            <person name="Kohler A."/>
            <person name="Grigoriev I.V."/>
            <person name="Martin F.M."/>
            <person name="Hacquard S."/>
        </authorList>
    </citation>
    <scope>NUCLEOTIDE SEQUENCE</scope>
    <source>
        <strain evidence="3">FSSC 5 MPI-SDFR-AT-0091</strain>
    </source>
</reference>
<gene>
    <name evidence="3" type="ORF">B0J15DRAFT_568628</name>
</gene>
<feature type="transmembrane region" description="Helical" evidence="2">
    <location>
        <begin position="137"/>
        <end position="157"/>
    </location>
</feature>
<dbReference type="AlphaFoldDB" id="A0A9P9GMG2"/>
<accession>A0A9P9GMG2</accession>
<feature type="region of interest" description="Disordered" evidence="1">
    <location>
        <begin position="1"/>
        <end position="25"/>
    </location>
</feature>